<dbReference type="SMART" id="SM00280">
    <property type="entry name" value="KAZAL"/>
    <property type="match status" value="7"/>
</dbReference>
<dbReference type="InterPro" id="IPR002350">
    <property type="entry name" value="Kazal_dom"/>
</dbReference>
<evidence type="ECO:0000256" key="3">
    <source>
        <dbReference type="ARBA" id="ARBA00023157"/>
    </source>
</evidence>
<dbReference type="InterPro" id="IPR039932">
    <property type="entry name" value="Spink4-like"/>
</dbReference>
<feature type="chain" id="PRO_5044814259" description="Kazal-like domain-containing protein" evidence="4">
    <location>
        <begin position="19"/>
        <end position="385"/>
    </location>
</feature>
<feature type="domain" description="Kazal-like" evidence="5">
    <location>
        <begin position="113"/>
        <end position="162"/>
    </location>
</feature>
<evidence type="ECO:0000256" key="4">
    <source>
        <dbReference type="SAM" id="SignalP"/>
    </source>
</evidence>
<feature type="domain" description="Kazal-like" evidence="5">
    <location>
        <begin position="230"/>
        <end position="279"/>
    </location>
</feature>
<dbReference type="EMBL" id="JBEDNZ010000017">
    <property type="protein sequence ID" value="KAL0821997.1"/>
    <property type="molecule type" value="Genomic_DNA"/>
</dbReference>
<organism evidence="6 7">
    <name type="scientific">Loxostege sticticalis</name>
    <name type="common">Beet webworm moth</name>
    <dbReference type="NCBI Taxonomy" id="481309"/>
    <lineage>
        <taxon>Eukaryota</taxon>
        <taxon>Metazoa</taxon>
        <taxon>Ecdysozoa</taxon>
        <taxon>Arthropoda</taxon>
        <taxon>Hexapoda</taxon>
        <taxon>Insecta</taxon>
        <taxon>Pterygota</taxon>
        <taxon>Neoptera</taxon>
        <taxon>Endopterygota</taxon>
        <taxon>Lepidoptera</taxon>
        <taxon>Glossata</taxon>
        <taxon>Ditrysia</taxon>
        <taxon>Pyraloidea</taxon>
        <taxon>Crambidae</taxon>
        <taxon>Pyraustinae</taxon>
        <taxon>Loxostege</taxon>
    </lineage>
</organism>
<evidence type="ECO:0000256" key="1">
    <source>
        <dbReference type="ARBA" id="ARBA00004613"/>
    </source>
</evidence>
<evidence type="ECO:0000256" key="2">
    <source>
        <dbReference type="ARBA" id="ARBA00022525"/>
    </source>
</evidence>
<dbReference type="Proteomes" id="UP001549921">
    <property type="component" value="Unassembled WGS sequence"/>
</dbReference>
<dbReference type="PROSITE" id="PS00282">
    <property type="entry name" value="KAZAL_1"/>
    <property type="match status" value="3"/>
</dbReference>
<feature type="domain" description="Kazal-like" evidence="5">
    <location>
        <begin position="286"/>
        <end position="324"/>
    </location>
</feature>
<evidence type="ECO:0000259" key="5">
    <source>
        <dbReference type="PROSITE" id="PS51465"/>
    </source>
</evidence>
<dbReference type="GO" id="GO:0005576">
    <property type="term" value="C:extracellular region"/>
    <property type="evidence" value="ECO:0007669"/>
    <property type="project" value="UniProtKB-SubCell"/>
</dbReference>
<dbReference type="Pfam" id="PF00050">
    <property type="entry name" value="Kazal_1"/>
    <property type="match status" value="6"/>
</dbReference>
<protein>
    <recommendedName>
        <fullName evidence="5">Kazal-like domain-containing protein</fullName>
    </recommendedName>
</protein>
<name>A0ABD0SQA3_LOXSC</name>
<dbReference type="AlphaFoldDB" id="A0ABD0SQA3"/>
<dbReference type="Gene3D" id="3.30.60.30">
    <property type="match status" value="7"/>
</dbReference>
<feature type="domain" description="Kazal-like" evidence="5">
    <location>
        <begin position="172"/>
        <end position="221"/>
    </location>
</feature>
<evidence type="ECO:0000313" key="7">
    <source>
        <dbReference type="Proteomes" id="UP001549921"/>
    </source>
</evidence>
<dbReference type="CDD" id="cd00104">
    <property type="entry name" value="KAZAL_FS"/>
    <property type="match status" value="5"/>
</dbReference>
<dbReference type="Pfam" id="PF07648">
    <property type="entry name" value="Kazal_2"/>
    <property type="match status" value="1"/>
</dbReference>
<comment type="caution">
    <text evidence="6">The sequence shown here is derived from an EMBL/GenBank/DDBJ whole genome shotgun (WGS) entry which is preliminary data.</text>
</comment>
<proteinExistence type="predicted"/>
<sequence length="385" mass="41731">MMLNGILAIAVLACSVTASPECSCPRVVRPVCGADGRVYSNRCDARCNDVKVARVGRCLGVLIARPHCSCDNRKKPVCGSDGVTYTNDCLLNCATQFNSKLRIAYYGPCVTNNNNQPECTCAENHSPVCGSDGVTYDNDCWLNCATQYNSRLSIAHSGFCPGSEVYADNNDSANQPECTCPDKHSPVCGSDGVSYDNDCWLNCATQYNSRLSIAYSGFCNDSEVDDNTYSNNQPECTCADNHSPVCGTDGVTYNNDCWLNCATQHNSRLAIAYSGFCSNADDNTNINSQPECTCDDKHSPVCGSDGVTYDNDCWLNCATQHNSRLRIIHSGFCTEPEQVPEQNTCSCTRNFRPVCGSDGVTYSNTCLLRCAGTSLAREGACELRR</sequence>
<gene>
    <name evidence="6" type="ORF">ABMA28_005383</name>
</gene>
<feature type="domain" description="Kazal-like" evidence="5">
    <location>
        <begin position="327"/>
        <end position="383"/>
    </location>
</feature>
<dbReference type="PANTHER" id="PTHR21179:SF0">
    <property type="entry name" value="SERINE PROTEASE INHIBITOR KAZAL-TYPE 4"/>
    <property type="match status" value="1"/>
</dbReference>
<keyword evidence="4" id="KW-0732">Signal</keyword>
<comment type="subcellular location">
    <subcellularLocation>
        <location evidence="1">Secreted</location>
    </subcellularLocation>
</comment>
<dbReference type="InterPro" id="IPR036058">
    <property type="entry name" value="Kazal_dom_sf"/>
</dbReference>
<evidence type="ECO:0000313" key="6">
    <source>
        <dbReference type="EMBL" id="KAL0821997.1"/>
    </source>
</evidence>
<dbReference type="SUPFAM" id="SSF100895">
    <property type="entry name" value="Kazal-type serine protease inhibitors"/>
    <property type="match status" value="7"/>
</dbReference>
<feature type="domain" description="Kazal-like" evidence="5">
    <location>
        <begin position="62"/>
        <end position="111"/>
    </location>
</feature>
<reference evidence="6 7" key="1">
    <citation type="submission" date="2024-06" db="EMBL/GenBank/DDBJ databases">
        <title>A chromosome-level genome assembly of beet webworm, Loxostege sticticalis.</title>
        <authorList>
            <person name="Zhang Y."/>
        </authorList>
    </citation>
    <scope>NUCLEOTIDE SEQUENCE [LARGE SCALE GENOMIC DNA]</scope>
    <source>
        <strain evidence="6">AQ028</strain>
        <tissue evidence="6">Male pupae</tissue>
    </source>
</reference>
<keyword evidence="3" id="KW-1015">Disulfide bond</keyword>
<feature type="signal peptide" evidence="4">
    <location>
        <begin position="1"/>
        <end position="18"/>
    </location>
</feature>
<dbReference type="PANTHER" id="PTHR21179">
    <property type="entry name" value="SERINE-TYPE ENDOPEPTIDASE INHIBITOR"/>
    <property type="match status" value="1"/>
</dbReference>
<dbReference type="PROSITE" id="PS51465">
    <property type="entry name" value="KAZAL_2"/>
    <property type="match status" value="7"/>
</dbReference>
<keyword evidence="2" id="KW-0964">Secreted</keyword>
<feature type="domain" description="Kazal-like" evidence="5">
    <location>
        <begin position="8"/>
        <end position="60"/>
    </location>
</feature>
<accession>A0ABD0SQA3</accession>